<sequence>MRDFDELARKMRCKFHFDTGIKKTKTHPFLMKSGYKPTFANNAIENYIFATKIELDKIKLKPFKDNLDRTERQGLKSLSSNKDIVIKKADKNASTVILDKQTYINQAMKQLNDNIHYTQLSEANTLGISKTIENKINQLHLKGYVDDKTRNYLNSNKEKQTGRLYLLPKIHKMDIKLKKNIGANKELLKTAEIPGRPIISLCNSPLERIGHLIDYFLKPVVSKLTTYAQDSTSFINKIEKN</sequence>
<dbReference type="Proteomes" id="UP000596742">
    <property type="component" value="Unassembled WGS sequence"/>
</dbReference>
<evidence type="ECO:0000313" key="1">
    <source>
        <dbReference type="EMBL" id="VDI13236.1"/>
    </source>
</evidence>
<proteinExistence type="predicted"/>
<organism evidence="1 2">
    <name type="scientific">Mytilus galloprovincialis</name>
    <name type="common">Mediterranean mussel</name>
    <dbReference type="NCBI Taxonomy" id="29158"/>
    <lineage>
        <taxon>Eukaryota</taxon>
        <taxon>Metazoa</taxon>
        <taxon>Spiralia</taxon>
        <taxon>Lophotrochozoa</taxon>
        <taxon>Mollusca</taxon>
        <taxon>Bivalvia</taxon>
        <taxon>Autobranchia</taxon>
        <taxon>Pteriomorphia</taxon>
        <taxon>Mytilida</taxon>
        <taxon>Mytiloidea</taxon>
        <taxon>Mytilidae</taxon>
        <taxon>Mytilinae</taxon>
        <taxon>Mytilus</taxon>
    </lineage>
</organism>
<name>A0A8B6D4A0_MYTGA</name>
<dbReference type="AlphaFoldDB" id="A0A8B6D4A0"/>
<protein>
    <submittedName>
        <fullName evidence="1">Uncharacterized protein</fullName>
    </submittedName>
</protein>
<keyword evidence="2" id="KW-1185">Reference proteome</keyword>
<comment type="caution">
    <text evidence="1">The sequence shown here is derived from an EMBL/GenBank/DDBJ whole genome shotgun (WGS) entry which is preliminary data.</text>
</comment>
<dbReference type="EMBL" id="UYJE01002741">
    <property type="protein sequence ID" value="VDI13236.1"/>
    <property type="molecule type" value="Genomic_DNA"/>
</dbReference>
<dbReference type="OrthoDB" id="10029313at2759"/>
<evidence type="ECO:0000313" key="2">
    <source>
        <dbReference type="Proteomes" id="UP000596742"/>
    </source>
</evidence>
<gene>
    <name evidence="1" type="ORF">MGAL_10B079911</name>
</gene>
<accession>A0A8B6D4A0</accession>
<reference evidence="1" key="1">
    <citation type="submission" date="2018-11" db="EMBL/GenBank/DDBJ databases">
        <authorList>
            <person name="Alioto T."/>
            <person name="Alioto T."/>
        </authorList>
    </citation>
    <scope>NUCLEOTIDE SEQUENCE</scope>
</reference>